<organism evidence="4 5">
    <name type="scientific">Mangrovivirga cuniculi</name>
    <dbReference type="NCBI Taxonomy" id="2715131"/>
    <lineage>
        <taxon>Bacteria</taxon>
        <taxon>Pseudomonadati</taxon>
        <taxon>Bacteroidota</taxon>
        <taxon>Cytophagia</taxon>
        <taxon>Cytophagales</taxon>
        <taxon>Mangrovivirgaceae</taxon>
        <taxon>Mangrovivirga</taxon>
    </lineage>
</organism>
<dbReference type="PANTHER" id="PTHR30189:SF1">
    <property type="entry name" value="LPS-ASSEMBLY PROTEIN LPTD"/>
    <property type="match status" value="1"/>
</dbReference>
<reference evidence="4 5" key="1">
    <citation type="submission" date="2018-04" db="EMBL/GenBank/DDBJ databases">
        <title>Complete genome uncultured novel isolate.</title>
        <authorList>
            <person name="Merlino G."/>
        </authorList>
    </citation>
    <scope>NUCLEOTIDE SEQUENCE [LARGE SCALE GENOMIC DNA]</scope>
    <source>
        <strain evidence="5">R1DC9</strain>
    </source>
</reference>
<name>A0A4D7JKR3_9BACT</name>
<evidence type="ECO:0000313" key="4">
    <source>
        <dbReference type="EMBL" id="QCK14070.1"/>
    </source>
</evidence>
<evidence type="ECO:0000256" key="2">
    <source>
        <dbReference type="SAM" id="SignalP"/>
    </source>
</evidence>
<feature type="region of interest" description="Disordered" evidence="1">
    <location>
        <begin position="764"/>
        <end position="784"/>
    </location>
</feature>
<dbReference type="InterPro" id="IPR045659">
    <property type="entry name" value="LptD_2"/>
</dbReference>
<protein>
    <recommendedName>
        <fullName evidence="3">LPS-assembly protein LptD central domain-containing protein</fullName>
    </recommendedName>
</protein>
<keyword evidence="2" id="KW-0732">Signal</keyword>
<dbReference type="Proteomes" id="UP000298616">
    <property type="component" value="Chromosome"/>
</dbReference>
<evidence type="ECO:0000256" key="1">
    <source>
        <dbReference type="SAM" id="MobiDB-lite"/>
    </source>
</evidence>
<dbReference type="Pfam" id="PF19838">
    <property type="entry name" value="LptD_2"/>
    <property type="match status" value="1"/>
</dbReference>
<dbReference type="PANTHER" id="PTHR30189">
    <property type="entry name" value="LPS-ASSEMBLY PROTEIN"/>
    <property type="match status" value="1"/>
</dbReference>
<feature type="compositionally biased region" description="Basic and acidic residues" evidence="1">
    <location>
        <begin position="767"/>
        <end position="779"/>
    </location>
</feature>
<dbReference type="OrthoDB" id="9802320at2"/>
<dbReference type="EMBL" id="CP028923">
    <property type="protein sequence ID" value="QCK14070.1"/>
    <property type="molecule type" value="Genomic_DNA"/>
</dbReference>
<feature type="compositionally biased region" description="Low complexity" evidence="1">
    <location>
        <begin position="45"/>
        <end position="67"/>
    </location>
</feature>
<dbReference type="GO" id="GO:0009279">
    <property type="term" value="C:cell outer membrane"/>
    <property type="evidence" value="ECO:0007669"/>
    <property type="project" value="TreeGrafter"/>
</dbReference>
<evidence type="ECO:0000313" key="5">
    <source>
        <dbReference type="Proteomes" id="UP000298616"/>
    </source>
</evidence>
<dbReference type="AlphaFoldDB" id="A0A4D7JKR3"/>
<feature type="region of interest" description="Disordered" evidence="1">
    <location>
        <begin position="40"/>
        <end position="67"/>
    </location>
</feature>
<proteinExistence type="predicted"/>
<accession>A0A4D7JKR3</accession>
<dbReference type="GO" id="GO:1990351">
    <property type="term" value="C:transporter complex"/>
    <property type="evidence" value="ECO:0007669"/>
    <property type="project" value="TreeGrafter"/>
</dbReference>
<feature type="signal peptide" evidence="2">
    <location>
        <begin position="1"/>
        <end position="19"/>
    </location>
</feature>
<feature type="domain" description="LPS-assembly protein LptD central" evidence="3">
    <location>
        <begin position="235"/>
        <end position="721"/>
    </location>
</feature>
<feature type="chain" id="PRO_5020316241" description="LPS-assembly protein LptD central domain-containing protein" evidence="2">
    <location>
        <begin position="20"/>
        <end position="920"/>
    </location>
</feature>
<dbReference type="RefSeq" id="WP_137089664.1">
    <property type="nucleotide sequence ID" value="NZ_CP028923.1"/>
</dbReference>
<dbReference type="InterPro" id="IPR050218">
    <property type="entry name" value="LptD"/>
</dbReference>
<dbReference type="KEGG" id="fpf:DCC35_04555"/>
<gene>
    <name evidence="4" type="ORF">DCC35_04555</name>
</gene>
<keyword evidence="5" id="KW-1185">Reference proteome</keyword>
<sequence length="920" mass="105032">MITRFFNIFLLLSTFSVFSQDREVNTDSLRVQSDRIPAPTDIVLDPDTVPPNTTDDPNTTVDPNTPDASDTLQVSLNDSLVSNPSGLSGEIKYFAKDSTIMDVISNKVYLYNDAWITYEDIRLEADRIIIDYDEQSLSAEGVEDSTGKMLGQPVFTEGSQTYYVNKLKYNFQTERAVVEGIVTKQGEAIMHGKEMYKNDEDEIFISKTKYTTCNHIEPHYYISSREIKVIPNDKVISGPFNLNFMGVPTPLGFAFGMFPDTETKNDGTSGVIFPTFGEERRRGFFVRDFGYYFNISQYVKMALTAEVYSKGSMGARAATTYKKRYAYNGNFDFTYNRLTSGIEGDTSVTKDFWLRWSHTPQSKGNSRFSASVNAGTSTYNQNNELNPNLNTRATFNSAVTFSTVFPNSPFNLSASARYNQNVQTKEVDLQFPDVSFGMNRIFPFRSLINSSRGLLGSASVSYNMAATNRISNQVEGEYFGIEGDTILPFNSENMPFFIERARNGIRHTIPVGTSARIFRHFTLNPSFNYSEIWYFSRLDYKYNETIDRVVASDTVPGFNRVYNYSTSASLNTRIYGTYQFKQGSKIQAIRHIMAPALSYSYSPDFGEEKYGFYQYVDVPNQEEPEILSKYQNYAYGGGSRGESQSLSFSLTNTVEGKVLDENDTTSENPYKKIPLIENFSFNTGYNFALDSFNLNTFNFSFRTALFNRKLSLNIPFRIDPYVYELTGVSEDGAVQQNRVDKFAWNEGRGIGQLTSASLALSTNLNGKGRESDNERRDELDGIASENPELRETVDRINANPDLYLDWSIPWNLRINYNLSYTKRGFEEAQISQNVRFSGDFNLTENWKINFSSGYDFRRNEFSQTTIGINRNLHCWMMNVTWVPFGTFQSFNFEIRVRSSMLQDLKITRNRNFRDNPSFNF</sequence>
<evidence type="ECO:0000259" key="3">
    <source>
        <dbReference type="Pfam" id="PF19838"/>
    </source>
</evidence>